<evidence type="ECO:0000313" key="1">
    <source>
        <dbReference type="EMBL" id="WTT15306.1"/>
    </source>
</evidence>
<name>A0AAU1ZV49_9ACTN</name>
<dbReference type="AlphaFoldDB" id="A0AAU1ZV49"/>
<proteinExistence type="predicted"/>
<dbReference type="EMBL" id="CP108222">
    <property type="protein sequence ID" value="WTT15306.1"/>
    <property type="molecule type" value="Genomic_DNA"/>
</dbReference>
<gene>
    <name evidence="1" type="ORF">OHA22_07090</name>
</gene>
<sequence length="181" mass="20184">MSTPHDFDFLHGDWTVRNRRRTDFLDPDSGWEEFDATSRCWSLFDGAANLDEIDMPHLGSKGLTLRLFDRETEKWSLNWSASGGGRLFPPVTGDFAGQQSGLQSEFRGEFDGDDVYDGTDVRVRFVWSGISDRTAHWEQAFSADGGATWVTNWTMAFSRVIAATPQQPLLPRTTASGTPAG</sequence>
<reference evidence="1" key="1">
    <citation type="submission" date="2022-10" db="EMBL/GenBank/DDBJ databases">
        <title>The complete genomes of actinobacterial strains from the NBC collection.</title>
        <authorList>
            <person name="Joergensen T.S."/>
            <person name="Alvarez Arevalo M."/>
            <person name="Sterndorff E.B."/>
            <person name="Faurdal D."/>
            <person name="Vuksanovic O."/>
            <person name="Mourched A.-S."/>
            <person name="Charusanti P."/>
            <person name="Shaw S."/>
            <person name="Blin K."/>
            <person name="Weber T."/>
        </authorList>
    </citation>
    <scope>NUCLEOTIDE SEQUENCE</scope>
    <source>
        <strain evidence="1">NBC_00093</strain>
    </source>
</reference>
<evidence type="ECO:0008006" key="2">
    <source>
        <dbReference type="Google" id="ProtNLM"/>
    </source>
</evidence>
<accession>A0AAU1ZV49</accession>
<organism evidence="1">
    <name type="scientific">Streptomyces sp. NBC_00093</name>
    <dbReference type="NCBI Taxonomy" id="2975649"/>
    <lineage>
        <taxon>Bacteria</taxon>
        <taxon>Bacillati</taxon>
        <taxon>Actinomycetota</taxon>
        <taxon>Actinomycetes</taxon>
        <taxon>Kitasatosporales</taxon>
        <taxon>Streptomycetaceae</taxon>
        <taxon>Streptomyces</taxon>
    </lineage>
</organism>
<protein>
    <recommendedName>
        <fullName evidence="2">DUF1579 domain-containing protein</fullName>
    </recommendedName>
</protein>